<dbReference type="SUPFAM" id="SSF56300">
    <property type="entry name" value="Metallo-dependent phosphatases"/>
    <property type="match status" value="1"/>
</dbReference>
<dbReference type="Proteomes" id="UP000263486">
    <property type="component" value="Unassembled WGS sequence"/>
</dbReference>
<evidence type="ECO:0000313" key="2">
    <source>
        <dbReference type="EMBL" id="REI40830.1"/>
    </source>
</evidence>
<dbReference type="EMBL" id="QUAJ01000015">
    <property type="protein sequence ID" value="REI40830.1"/>
    <property type="molecule type" value="Genomic_DNA"/>
</dbReference>
<sequence>MKKIFILFCLFLTLVGCKTKDPNLVNKKSSEVKIAFMPDVHFHDVYAEFQDGSFKGIYSKTTEKSATIRTMESQLNSTRLFNENYFAFIAALDDIKNKGIKYVVFPGDFSDDGQPINVRGFKKILDDYSKKYGMEFLITFGNHDPARPFEIPGGKKDYLGNNGKKQPISSNGMYKKDNLSNPPIISDEVKFMGYEGLFNEVGKYGLYPQEQMIYWETPFSTYNEDNYSFEKAVKESNLSKRSYPISPRGSEENLAGKEYLVPDGSYLLEPTEGVWLLVVDSNVYIPKETPVDNNPENGSNFNGSGNAGFNAVITHKSHLITWMKDVAKRAEDNNKVLITTGHFPAVDFYNDAAEEIEDIFGIGNFQLKRNPKETTSQILAEIGIKVNVAGHMHFNDTGMKKYSDNEFIFNIQSPSLSAYIPAYKVLTVKDKNTIDVDTIMLDEVPRFDELFEHYQTEYDHLDKIGYDNIWNKDILTSKNYYEFNQWHIKELVRLRFLPKEWPEDIKEMIFKLNGKEMLILSQLETEISLDQWNNIDFKNTPEWVNAEDKAKNLLNKDESLEDYENWSGFDLITDFYKLRNADSLALKEISPERIEQYKLLSKVLSDTDIKLVYADNKISGENSISNVFKKRFNGIFSIMLKFSTDLPSENFTLDIKNGTITKR</sequence>
<dbReference type="Gene3D" id="3.60.21.10">
    <property type="match status" value="2"/>
</dbReference>
<dbReference type="Pfam" id="PF00149">
    <property type="entry name" value="Metallophos"/>
    <property type="match status" value="1"/>
</dbReference>
<comment type="caution">
    <text evidence="2">The sequence shown here is derived from an EMBL/GenBank/DDBJ whole genome shotgun (WGS) entry which is preliminary data.</text>
</comment>
<name>A0ABX9KG33_9FUSO</name>
<dbReference type="InterPro" id="IPR004843">
    <property type="entry name" value="Calcineurin-like_PHP"/>
</dbReference>
<evidence type="ECO:0000259" key="1">
    <source>
        <dbReference type="Pfam" id="PF00149"/>
    </source>
</evidence>
<accession>A0ABX9KG33</accession>
<dbReference type="RefSeq" id="WP_114642569.1">
    <property type="nucleotide sequence ID" value="NZ_JAACIO010000016.1"/>
</dbReference>
<organism evidence="2 3">
    <name type="scientific">Psychrilyobacter piezotolerans</name>
    <dbReference type="NCBI Taxonomy" id="2293438"/>
    <lineage>
        <taxon>Bacteria</taxon>
        <taxon>Fusobacteriati</taxon>
        <taxon>Fusobacteriota</taxon>
        <taxon>Fusobacteriia</taxon>
        <taxon>Fusobacteriales</taxon>
        <taxon>Fusobacteriaceae</taxon>
        <taxon>Psychrilyobacter</taxon>
    </lineage>
</organism>
<keyword evidence="3" id="KW-1185">Reference proteome</keyword>
<dbReference type="CDD" id="cd00838">
    <property type="entry name" value="MPP_superfamily"/>
    <property type="match status" value="1"/>
</dbReference>
<reference evidence="2 3" key="1">
    <citation type="submission" date="2018-08" db="EMBL/GenBank/DDBJ databases">
        <title>Draft genome sequence of Psychrilyobacter sp. strain SD5 isolated from Black Sea water.</title>
        <authorList>
            <person name="Yadav S."/>
            <person name="Villanueva L."/>
            <person name="Damste J.S.S."/>
        </authorList>
    </citation>
    <scope>NUCLEOTIDE SEQUENCE [LARGE SCALE GENOMIC DNA]</scope>
    <source>
        <strain evidence="2 3">SD5</strain>
    </source>
</reference>
<protein>
    <submittedName>
        <fullName evidence="2">Metallophosphoesterase</fullName>
    </submittedName>
</protein>
<proteinExistence type="predicted"/>
<feature type="domain" description="Calcineurin-like phosphoesterase" evidence="1">
    <location>
        <begin position="33"/>
        <end position="186"/>
    </location>
</feature>
<dbReference type="PROSITE" id="PS51257">
    <property type="entry name" value="PROKAR_LIPOPROTEIN"/>
    <property type="match status" value="1"/>
</dbReference>
<dbReference type="InterPro" id="IPR029052">
    <property type="entry name" value="Metallo-depent_PP-like"/>
</dbReference>
<evidence type="ECO:0000313" key="3">
    <source>
        <dbReference type="Proteomes" id="UP000263486"/>
    </source>
</evidence>
<gene>
    <name evidence="2" type="ORF">DYH56_09180</name>
</gene>